<dbReference type="PANTHER" id="PTHR10528:SF16">
    <property type="entry name" value="AF4_FMR2 FAMILY MEMBER 3"/>
    <property type="match status" value="1"/>
</dbReference>
<evidence type="ECO:0000256" key="1">
    <source>
        <dbReference type="SAM" id="MobiDB-lite"/>
    </source>
</evidence>
<feature type="compositionally biased region" description="Low complexity" evidence="1">
    <location>
        <begin position="380"/>
        <end position="400"/>
    </location>
</feature>
<dbReference type="KEGG" id="tng:GSTEN00025935G001"/>
<gene>
    <name evidence="2" type="ORF">GSTENG00025935001</name>
</gene>
<feature type="compositionally biased region" description="Low complexity" evidence="1">
    <location>
        <begin position="199"/>
        <end position="231"/>
    </location>
</feature>
<feature type="compositionally biased region" description="Basic and acidic residues" evidence="1">
    <location>
        <begin position="401"/>
        <end position="417"/>
    </location>
</feature>
<dbReference type="InterPro" id="IPR007797">
    <property type="entry name" value="AF4/FMR2"/>
</dbReference>
<dbReference type="Pfam" id="PF05110">
    <property type="entry name" value="AF-4"/>
    <property type="match status" value="1"/>
</dbReference>
<feature type="region of interest" description="Disordered" evidence="1">
    <location>
        <begin position="375"/>
        <end position="458"/>
    </location>
</feature>
<feature type="region of interest" description="Disordered" evidence="1">
    <location>
        <begin position="531"/>
        <end position="552"/>
    </location>
</feature>
<feature type="compositionally biased region" description="Polar residues" evidence="1">
    <location>
        <begin position="304"/>
        <end position="318"/>
    </location>
</feature>
<feature type="region of interest" description="Disordered" evidence="1">
    <location>
        <begin position="1"/>
        <end position="357"/>
    </location>
</feature>
<accession>Q4S0P3</accession>
<feature type="compositionally biased region" description="Pro residues" evidence="1">
    <location>
        <begin position="232"/>
        <end position="247"/>
    </location>
</feature>
<feature type="compositionally biased region" description="Pro residues" evidence="1">
    <location>
        <begin position="120"/>
        <end position="132"/>
    </location>
</feature>
<sequence>MTQSWSTQQALRGNRTLFPGDAKLPSAHQKQSQGGLQLRMSSHPRLAPQKSMLADDLKLSSDEDDTQEATEETAPWNGLSLSAQRVHTHGRRVRHSSSDSSGSDCSVQSSSSSLRSRSPSPSPEVHPDPPLPANAQPACSGNKERAPSPARSWDSNQEYSPSQTPIPSPQLHYSHISSPIPSPGYSYCPSPSPFPSTCPSPGSSSLDSAVPSPGLSVCPSPHGSPRTSRTPSPSPRDPPKSPCPSPAAPSRVRHFPEVHQTQPSPTITPHRSCPTRRPKPVEPSQPANSSYQYQAPVPKVPAGPTSNKRLFKSGQQGPTDGPKEAHPRGSSSGKTSEGKQKLYTLVPFGRGDKAPAFSQRGLRNLVVQIDLCLLKRVPESPAGSPGKKTPSSSGYSSTKNSQREMKHALVSETGAKDGRRKRKLEHVGETLRESKRTANEASSRSRAERSFVTETSHNSLLEEYLDSKRLLSPVSPLSDSPDTNELPSKSKASEHNPLHTHVKCVMVFISPFDPYTQPKMEVECIKAPRHHQAASESWGPAGHRGTMPNHDM</sequence>
<feature type="compositionally biased region" description="Polar residues" evidence="1">
    <location>
        <begin position="1"/>
        <end position="11"/>
    </location>
</feature>
<name>Q4S0P3_TETNG</name>
<dbReference type="GO" id="GO:0032783">
    <property type="term" value="C:super elongation complex"/>
    <property type="evidence" value="ECO:0007669"/>
    <property type="project" value="TreeGrafter"/>
</dbReference>
<feature type="region of interest" description="Disordered" evidence="1">
    <location>
        <begin position="472"/>
        <end position="494"/>
    </location>
</feature>
<feature type="compositionally biased region" description="Basic residues" evidence="1">
    <location>
        <begin position="86"/>
        <end position="95"/>
    </location>
</feature>
<feature type="compositionally biased region" description="Basic and acidic residues" evidence="1">
    <location>
        <begin position="425"/>
        <end position="451"/>
    </location>
</feature>
<feature type="compositionally biased region" description="Polar residues" evidence="1">
    <location>
        <begin position="259"/>
        <end position="269"/>
    </location>
</feature>
<evidence type="ECO:0000313" key="2">
    <source>
        <dbReference type="EMBL" id="CAG05789.1"/>
    </source>
</evidence>
<feature type="compositionally biased region" description="Low complexity" evidence="1">
    <location>
        <begin position="472"/>
        <end position="481"/>
    </location>
</feature>
<dbReference type="AlphaFoldDB" id="Q4S0P3"/>
<reference evidence="2" key="1">
    <citation type="journal article" date="2004" name="Nature">
        <title>Genome duplication in the teleost fish Tetraodon nigroviridis reveals the early vertebrate proto-karyotype.</title>
        <authorList>
            <person name="Jaillon O."/>
            <person name="Aury J.-M."/>
            <person name="Brunet F."/>
            <person name="Petit J.-L."/>
            <person name="Stange-Thomann N."/>
            <person name="Mauceli E."/>
            <person name="Bouneau L."/>
            <person name="Fischer C."/>
            <person name="Ozouf-Costaz C."/>
            <person name="Bernot A."/>
            <person name="Nicaud S."/>
            <person name="Jaffe D."/>
            <person name="Fisher S."/>
            <person name="Lutfalla G."/>
            <person name="Dossat C."/>
            <person name="Segurens B."/>
            <person name="Dasilva C."/>
            <person name="Salanoubat M."/>
            <person name="Levy M."/>
            <person name="Boudet N."/>
            <person name="Castellano S."/>
            <person name="Anthouard V."/>
            <person name="Jubin C."/>
            <person name="Castelli V."/>
            <person name="Katinka M."/>
            <person name="Vacherie B."/>
            <person name="Biemont C."/>
            <person name="Skalli Z."/>
            <person name="Cattolico L."/>
            <person name="Poulain J."/>
            <person name="De Berardinis V."/>
            <person name="Cruaud C."/>
            <person name="Duprat S."/>
            <person name="Brottier P."/>
            <person name="Coutanceau J.-P."/>
            <person name="Gouzy J."/>
            <person name="Parra G."/>
            <person name="Lardier G."/>
            <person name="Chapple C."/>
            <person name="McKernan K.J."/>
            <person name="McEwan P."/>
            <person name="Bosak S."/>
            <person name="Kellis M."/>
            <person name="Volff J.-N."/>
            <person name="Guigo R."/>
            <person name="Zody M.C."/>
            <person name="Mesirov J."/>
            <person name="Lindblad-Toh K."/>
            <person name="Birren B."/>
            <person name="Nusbaum C."/>
            <person name="Kahn D."/>
            <person name="Robinson-Rechavi M."/>
            <person name="Laudet V."/>
            <person name="Schachter V."/>
            <person name="Quetier F."/>
            <person name="Saurin W."/>
            <person name="Scarpelli C."/>
            <person name="Wincker P."/>
            <person name="Lander E.S."/>
            <person name="Weissenbach J."/>
            <person name="Roest Crollius H."/>
        </authorList>
    </citation>
    <scope>NUCLEOTIDE SEQUENCE [LARGE SCALE GENOMIC DNA]</scope>
</reference>
<feature type="compositionally biased region" description="Low complexity" evidence="1">
    <location>
        <begin position="98"/>
        <end position="119"/>
    </location>
</feature>
<dbReference type="GO" id="GO:0010468">
    <property type="term" value="P:regulation of gene expression"/>
    <property type="evidence" value="ECO:0007669"/>
    <property type="project" value="InterPro"/>
</dbReference>
<organism evidence="2">
    <name type="scientific">Tetraodon nigroviridis</name>
    <name type="common">Spotted green pufferfish</name>
    <name type="synonym">Chelonodon nigroviridis</name>
    <dbReference type="NCBI Taxonomy" id="99883"/>
    <lineage>
        <taxon>Eukaryota</taxon>
        <taxon>Metazoa</taxon>
        <taxon>Chordata</taxon>
        <taxon>Craniata</taxon>
        <taxon>Vertebrata</taxon>
        <taxon>Euteleostomi</taxon>
        <taxon>Actinopterygii</taxon>
        <taxon>Neopterygii</taxon>
        <taxon>Teleostei</taxon>
        <taxon>Neoteleostei</taxon>
        <taxon>Acanthomorphata</taxon>
        <taxon>Eupercaria</taxon>
        <taxon>Tetraodontiformes</taxon>
        <taxon>Tetradontoidea</taxon>
        <taxon>Tetraodontidae</taxon>
        <taxon>Tetraodon</taxon>
    </lineage>
</organism>
<protein>
    <submittedName>
        <fullName evidence="2">(spotted green pufferfish) hypothetical protein</fullName>
    </submittedName>
</protein>
<reference evidence="2" key="2">
    <citation type="submission" date="2004-02" db="EMBL/GenBank/DDBJ databases">
        <authorList>
            <consortium name="Genoscope"/>
            <consortium name="Whitehead Institute Centre for Genome Research"/>
        </authorList>
    </citation>
    <scope>NUCLEOTIDE SEQUENCE</scope>
</reference>
<feature type="compositionally biased region" description="Low complexity" evidence="1">
    <location>
        <begin position="174"/>
        <end position="189"/>
    </location>
</feature>
<comment type="caution">
    <text evidence="2">The sequence shown here is derived from an EMBL/GenBank/DDBJ whole genome shotgun (WGS) entry which is preliminary data.</text>
</comment>
<proteinExistence type="predicted"/>
<dbReference type="EMBL" id="CAAE01014781">
    <property type="protein sequence ID" value="CAG05789.1"/>
    <property type="molecule type" value="Genomic_DNA"/>
</dbReference>
<dbReference type="PANTHER" id="PTHR10528">
    <property type="entry name" value="AF4/FMR2 FAMILY MEMBER"/>
    <property type="match status" value="1"/>
</dbReference>
<feature type="compositionally biased region" description="Polar residues" evidence="1">
    <location>
        <begin position="153"/>
        <end position="165"/>
    </location>
</feature>
<feature type="compositionally biased region" description="Acidic residues" evidence="1">
    <location>
        <begin position="62"/>
        <end position="71"/>
    </location>
</feature>